<proteinExistence type="predicted"/>
<dbReference type="InterPro" id="IPR040920">
    <property type="entry name" value="Arabino_trans_N"/>
</dbReference>
<organism evidence="2 3">
    <name type="scientific">Salinarimonas soli</name>
    <dbReference type="NCBI Taxonomy" id="1638099"/>
    <lineage>
        <taxon>Bacteria</taxon>
        <taxon>Pseudomonadati</taxon>
        <taxon>Pseudomonadota</taxon>
        <taxon>Alphaproteobacteria</taxon>
        <taxon>Hyphomicrobiales</taxon>
        <taxon>Salinarimonadaceae</taxon>
        <taxon>Salinarimonas</taxon>
    </lineage>
</organism>
<dbReference type="EMBL" id="VUOA01000259">
    <property type="protein sequence ID" value="KAA2222216.1"/>
    <property type="molecule type" value="Genomic_DNA"/>
</dbReference>
<feature type="domain" description="Arabinosyltransferas concanavalin like" evidence="1">
    <location>
        <begin position="3"/>
        <end position="70"/>
    </location>
</feature>
<feature type="non-terminal residue" evidence="2">
    <location>
        <position position="1"/>
    </location>
</feature>
<reference evidence="2 3" key="1">
    <citation type="submission" date="2019-09" db="EMBL/GenBank/DDBJ databases">
        <title>Salinarimonas rosea gen. nov., sp. nov., a new member of the a-2 subgroup of the Proteobacteria.</title>
        <authorList>
            <person name="Liu J."/>
        </authorList>
    </citation>
    <scope>NUCLEOTIDE SEQUENCE [LARGE SCALE GENOMIC DNA]</scope>
    <source>
        <strain evidence="2 3">BN140002</strain>
    </source>
</reference>
<reference evidence="2 3" key="2">
    <citation type="submission" date="2019-09" db="EMBL/GenBank/DDBJ databases">
        <authorList>
            <person name="Jin C."/>
        </authorList>
    </citation>
    <scope>NUCLEOTIDE SEQUENCE [LARGE SCALE GENOMIC DNA]</scope>
    <source>
        <strain evidence="2 3">BN140002</strain>
    </source>
</reference>
<sequence>PVKQEHAEFTWPQGNDLTSVTAPLISYTPEKIDLTLPIQEIRNLTPGETTALSTVPENSDDASLRGMFVRS</sequence>
<feature type="non-terminal residue" evidence="2">
    <location>
        <position position="71"/>
    </location>
</feature>
<evidence type="ECO:0000313" key="3">
    <source>
        <dbReference type="Proteomes" id="UP000323142"/>
    </source>
</evidence>
<evidence type="ECO:0000259" key="1">
    <source>
        <dbReference type="Pfam" id="PF17689"/>
    </source>
</evidence>
<evidence type="ECO:0000313" key="2">
    <source>
        <dbReference type="EMBL" id="KAA2222216.1"/>
    </source>
</evidence>
<dbReference type="AlphaFoldDB" id="A0A5B2U5S6"/>
<comment type="caution">
    <text evidence="2">The sequence shown here is derived from an EMBL/GenBank/DDBJ whole genome shotgun (WGS) entry which is preliminary data.</text>
</comment>
<keyword evidence="3" id="KW-1185">Reference proteome</keyword>
<gene>
    <name evidence="2" type="ORF">F0L46_25875</name>
</gene>
<dbReference type="Gene3D" id="2.60.120.610">
    <property type="entry name" value="arabinofuranosyltransferase like domain"/>
    <property type="match status" value="1"/>
</dbReference>
<accession>A0A5B2U5S6</accession>
<dbReference type="InterPro" id="IPR027451">
    <property type="entry name" value="EmbABC_dom1"/>
</dbReference>
<dbReference type="Proteomes" id="UP000323142">
    <property type="component" value="Unassembled WGS sequence"/>
</dbReference>
<name>A0A5B2U5S6_9HYPH</name>
<dbReference type="OrthoDB" id="3584570at2"/>
<dbReference type="Pfam" id="PF17689">
    <property type="entry name" value="Arabino_trans_N"/>
    <property type="match status" value="1"/>
</dbReference>
<protein>
    <recommendedName>
        <fullName evidence="1">Arabinosyltransferas concanavalin like domain-containing protein</fullName>
    </recommendedName>
</protein>